<feature type="signal peptide" evidence="2">
    <location>
        <begin position="1"/>
        <end position="19"/>
    </location>
</feature>
<comment type="caution">
    <text evidence="3">The sequence shown here is derived from an EMBL/GenBank/DDBJ whole genome shotgun (WGS) entry which is preliminary data.</text>
</comment>
<dbReference type="InterPro" id="IPR028994">
    <property type="entry name" value="Integrin_alpha_N"/>
</dbReference>
<gene>
    <name evidence="3" type="ORF">Pla100_39700</name>
</gene>
<keyword evidence="1 2" id="KW-0732">Signal</keyword>
<accession>A0A5C6A4Y1</accession>
<dbReference type="RefSeq" id="WP_146579258.1">
    <property type="nucleotide sequence ID" value="NZ_SJPM01000008.1"/>
</dbReference>
<evidence type="ECO:0000256" key="1">
    <source>
        <dbReference type="ARBA" id="ARBA00022729"/>
    </source>
</evidence>
<dbReference type="SUPFAM" id="SSF69318">
    <property type="entry name" value="Integrin alpha N-terminal domain"/>
    <property type="match status" value="1"/>
</dbReference>
<organism evidence="3 4">
    <name type="scientific">Neorhodopirellula pilleata</name>
    <dbReference type="NCBI Taxonomy" id="2714738"/>
    <lineage>
        <taxon>Bacteria</taxon>
        <taxon>Pseudomonadati</taxon>
        <taxon>Planctomycetota</taxon>
        <taxon>Planctomycetia</taxon>
        <taxon>Pirellulales</taxon>
        <taxon>Pirellulaceae</taxon>
        <taxon>Neorhodopirellula</taxon>
    </lineage>
</organism>
<name>A0A5C6A4Y1_9BACT</name>
<evidence type="ECO:0000313" key="3">
    <source>
        <dbReference type="EMBL" id="TWT94358.1"/>
    </source>
</evidence>
<protein>
    <submittedName>
        <fullName evidence="3">FG-GAP repeat protein</fullName>
    </submittedName>
</protein>
<dbReference type="OrthoDB" id="228608at2"/>
<evidence type="ECO:0000256" key="2">
    <source>
        <dbReference type="SAM" id="SignalP"/>
    </source>
</evidence>
<dbReference type="Proteomes" id="UP000316213">
    <property type="component" value="Unassembled WGS sequence"/>
</dbReference>
<dbReference type="Gene3D" id="2.130.10.130">
    <property type="entry name" value="Integrin alpha, N-terminal"/>
    <property type="match status" value="2"/>
</dbReference>
<reference evidence="3 4" key="1">
    <citation type="submission" date="2019-02" db="EMBL/GenBank/DDBJ databases">
        <title>Deep-cultivation of Planctomycetes and their phenomic and genomic characterization uncovers novel biology.</title>
        <authorList>
            <person name="Wiegand S."/>
            <person name="Jogler M."/>
            <person name="Boedeker C."/>
            <person name="Pinto D."/>
            <person name="Vollmers J."/>
            <person name="Rivas-Marin E."/>
            <person name="Kohn T."/>
            <person name="Peeters S.H."/>
            <person name="Heuer A."/>
            <person name="Rast P."/>
            <person name="Oberbeckmann S."/>
            <person name="Bunk B."/>
            <person name="Jeske O."/>
            <person name="Meyerdierks A."/>
            <person name="Storesund J.E."/>
            <person name="Kallscheuer N."/>
            <person name="Luecker S."/>
            <person name="Lage O.M."/>
            <person name="Pohl T."/>
            <person name="Merkel B.J."/>
            <person name="Hornburger P."/>
            <person name="Mueller R.-W."/>
            <person name="Bruemmer F."/>
            <person name="Labrenz M."/>
            <person name="Spormann A.M."/>
            <person name="Op Den Camp H."/>
            <person name="Overmann J."/>
            <person name="Amann R."/>
            <person name="Jetten M.S.M."/>
            <person name="Mascher T."/>
            <person name="Medema M.H."/>
            <person name="Devos D.P."/>
            <person name="Kaster A.-K."/>
            <person name="Ovreas L."/>
            <person name="Rohde M."/>
            <person name="Galperin M.Y."/>
            <person name="Jogler C."/>
        </authorList>
    </citation>
    <scope>NUCLEOTIDE SEQUENCE [LARGE SCALE GENOMIC DNA]</scope>
    <source>
        <strain evidence="3 4">Pla100</strain>
    </source>
</reference>
<sequence precursor="true">MKSLPLLLTFICLVGTSHADDLRFDVRLLAVDGNEGIAAGDFDGDGKLDLVAGRNWFRNGDWAARPVRSIEDWNGYVESNGDYVMDVDQDGRLDVVAGSFLPTKVFWYQNPGEENLRLGKQWPQQLLVDTGASANEGQLLEDIDGDGKPEWIVNSWKPQNPMVVWRMETTGAQTGGAAYEMKRHELGPTNGHGVAVGDLNGDGRNDVLVGHGWYEQPADGAWSGPWAFHEDWKLHSSLPMVVTDLDKDGDSDLIFGNGHDFGLQWWEQTGTDESGKIQWEEHLIDKSFSQPHCLVWKDLNGDGQPDLITGKRYFAHNGKDPGGMDVPCLYWYQWDAEKKSFTRHTIDEGRVGTGLQILVEDFNEDGAMDIAVAGKSGTYLLTAKP</sequence>
<dbReference type="Pfam" id="PF01839">
    <property type="entry name" value="FG-GAP"/>
    <property type="match status" value="1"/>
</dbReference>
<dbReference type="PANTHER" id="PTHR44103">
    <property type="entry name" value="PROPROTEIN CONVERTASE P"/>
    <property type="match status" value="1"/>
</dbReference>
<proteinExistence type="predicted"/>
<evidence type="ECO:0000313" key="4">
    <source>
        <dbReference type="Proteomes" id="UP000316213"/>
    </source>
</evidence>
<dbReference type="InterPro" id="IPR013517">
    <property type="entry name" value="FG-GAP"/>
</dbReference>
<dbReference type="EMBL" id="SJPM01000008">
    <property type="protein sequence ID" value="TWT94358.1"/>
    <property type="molecule type" value="Genomic_DNA"/>
</dbReference>
<dbReference type="PANTHER" id="PTHR44103:SF1">
    <property type="entry name" value="PROPROTEIN CONVERTASE P"/>
    <property type="match status" value="1"/>
</dbReference>
<dbReference type="Pfam" id="PF13517">
    <property type="entry name" value="FG-GAP_3"/>
    <property type="match status" value="2"/>
</dbReference>
<dbReference type="AlphaFoldDB" id="A0A5C6A4Y1"/>
<feature type="chain" id="PRO_5022989007" evidence="2">
    <location>
        <begin position="20"/>
        <end position="385"/>
    </location>
</feature>
<keyword evidence="4" id="KW-1185">Reference proteome</keyword>